<dbReference type="Gene3D" id="3.80.10.10">
    <property type="entry name" value="Ribonuclease Inhibitor"/>
    <property type="match status" value="2"/>
</dbReference>
<dbReference type="InterPro" id="IPR032675">
    <property type="entry name" value="LRR_dom_sf"/>
</dbReference>
<evidence type="ECO:0000313" key="10">
    <source>
        <dbReference type="Proteomes" id="UP000006729"/>
    </source>
</evidence>
<dbReference type="Gene3D" id="1.10.8.430">
    <property type="entry name" value="Helical domain of apoptotic protease-activating factors"/>
    <property type="match status" value="1"/>
</dbReference>
<proteinExistence type="predicted"/>
<keyword evidence="5" id="KW-0611">Plant defense</keyword>
<keyword evidence="6" id="KW-0520">NAD</keyword>
<dbReference type="PRINTS" id="PR00364">
    <property type="entry name" value="DISEASERSIST"/>
</dbReference>
<dbReference type="EC" id="3.2.2.6" evidence="1"/>
<evidence type="ECO:0000256" key="2">
    <source>
        <dbReference type="ARBA" id="ARBA00022614"/>
    </source>
</evidence>
<dbReference type="PROSITE" id="PS50104">
    <property type="entry name" value="TIR"/>
    <property type="match status" value="1"/>
</dbReference>
<dbReference type="GO" id="GO:0006952">
    <property type="term" value="P:defense response"/>
    <property type="evidence" value="ECO:0007669"/>
    <property type="project" value="UniProtKB-KW"/>
</dbReference>
<dbReference type="InterPro" id="IPR000157">
    <property type="entry name" value="TIR_dom"/>
</dbReference>
<dbReference type="GO" id="GO:0061809">
    <property type="term" value="F:NAD+ nucleosidase activity, cyclic ADP-ribose generating"/>
    <property type="evidence" value="ECO:0007669"/>
    <property type="project" value="UniProtKB-EC"/>
</dbReference>
<dbReference type="Gene3D" id="3.40.50.300">
    <property type="entry name" value="P-loop containing nucleotide triphosphate hydrolases"/>
    <property type="match status" value="1"/>
</dbReference>
<dbReference type="Pfam" id="PF07795">
    <property type="entry name" value="DUF1635"/>
    <property type="match status" value="1"/>
</dbReference>
<keyword evidence="10" id="KW-1185">Reference proteome</keyword>
<dbReference type="Pfam" id="PF00931">
    <property type="entry name" value="NB-ARC"/>
    <property type="match status" value="1"/>
</dbReference>
<dbReference type="InterPro" id="IPR027417">
    <property type="entry name" value="P-loop_NTPase"/>
</dbReference>
<dbReference type="SUPFAM" id="SSF52200">
    <property type="entry name" value="Toll/Interleukin receptor TIR domain"/>
    <property type="match status" value="1"/>
</dbReference>
<accession>A0A3N7ED12</accession>
<keyword evidence="4" id="KW-0378">Hydrolase</keyword>
<evidence type="ECO:0000256" key="4">
    <source>
        <dbReference type="ARBA" id="ARBA00022801"/>
    </source>
</evidence>
<dbReference type="SUPFAM" id="SSF46785">
    <property type="entry name" value="Winged helix' DNA-binding domain"/>
    <property type="match status" value="1"/>
</dbReference>
<dbReference type="Proteomes" id="UP000006729">
    <property type="component" value="Chromosome 1"/>
</dbReference>
<dbReference type="InterPro" id="IPR058192">
    <property type="entry name" value="WHD_ROQ1-like"/>
</dbReference>
<name>A0A3N7ED12_POPTR</name>
<dbReference type="PANTHER" id="PTHR11017">
    <property type="entry name" value="LEUCINE-RICH REPEAT-CONTAINING PROTEIN"/>
    <property type="match status" value="1"/>
</dbReference>
<dbReference type="InterPro" id="IPR002182">
    <property type="entry name" value="NB-ARC"/>
</dbReference>
<dbReference type="InterPro" id="IPR012862">
    <property type="entry name" value="DUF1635"/>
</dbReference>
<dbReference type="InterPro" id="IPR058546">
    <property type="entry name" value="RPS4B/Roq1-like_LRR"/>
</dbReference>
<evidence type="ECO:0000259" key="8">
    <source>
        <dbReference type="PROSITE" id="PS50104"/>
    </source>
</evidence>
<evidence type="ECO:0000256" key="7">
    <source>
        <dbReference type="ARBA" id="ARBA00047304"/>
    </source>
</evidence>
<dbReference type="EMBL" id="CM009290">
    <property type="protein sequence ID" value="RQO85563.1"/>
    <property type="molecule type" value="Genomic_DNA"/>
</dbReference>
<dbReference type="PANTHER" id="PTHR11017:SF573">
    <property type="entry name" value="ADP-RIBOSYL CYCLASE_CYCLIC ADP-RIBOSE HYDROLASE"/>
    <property type="match status" value="1"/>
</dbReference>
<dbReference type="SMART" id="SM00255">
    <property type="entry name" value="TIR"/>
    <property type="match status" value="1"/>
</dbReference>
<dbReference type="Pfam" id="PF23286">
    <property type="entry name" value="LRR_13"/>
    <property type="match status" value="1"/>
</dbReference>
<evidence type="ECO:0000256" key="3">
    <source>
        <dbReference type="ARBA" id="ARBA00022737"/>
    </source>
</evidence>
<organism evidence="9 10">
    <name type="scientific">Populus trichocarpa</name>
    <name type="common">Western balsam poplar</name>
    <name type="synonym">Populus balsamifera subsp. trichocarpa</name>
    <dbReference type="NCBI Taxonomy" id="3694"/>
    <lineage>
        <taxon>Eukaryota</taxon>
        <taxon>Viridiplantae</taxon>
        <taxon>Streptophyta</taxon>
        <taxon>Embryophyta</taxon>
        <taxon>Tracheophyta</taxon>
        <taxon>Spermatophyta</taxon>
        <taxon>Magnoliopsida</taxon>
        <taxon>eudicotyledons</taxon>
        <taxon>Gunneridae</taxon>
        <taxon>Pentapetalae</taxon>
        <taxon>rosids</taxon>
        <taxon>fabids</taxon>
        <taxon>Malpighiales</taxon>
        <taxon>Salicaceae</taxon>
        <taxon>Saliceae</taxon>
        <taxon>Populus</taxon>
    </lineage>
</organism>
<protein>
    <recommendedName>
        <fullName evidence="1">ADP-ribosyl cyclase/cyclic ADP-ribose hydrolase</fullName>
        <ecNumber evidence="1">3.2.2.6</ecNumber>
    </recommendedName>
</protein>
<dbReference type="InParanoid" id="A0A3N7ED12"/>
<dbReference type="InterPro" id="IPR036390">
    <property type="entry name" value="WH_DNA-bd_sf"/>
</dbReference>
<keyword evidence="2" id="KW-0433">Leucine-rich repeat</keyword>
<dbReference type="GO" id="GO:0043531">
    <property type="term" value="F:ADP binding"/>
    <property type="evidence" value="ECO:0007669"/>
    <property type="project" value="InterPro"/>
</dbReference>
<sequence>MVSSSNCWKYDVFLSFRGQETRNTFTAHLYHALCNKGINAFIADKLERGEHITSQLYRVIEDSRISLLIFSENYARSIYCLDELVKILECKESKGQVVFPVFYNVDPSDVEEQNGSFGEALLFHETYWGIDTERVQKWREALTKAAQLSGWHLNNGNEAKFIWRIVEKVLSQLNHTSLHIAAYQVGLNNHIEEINHMLNTRSDGVCMVGLCGIGGVGKTTISKAVYNLIANQFEGSCFLSNVREISKQHGLLRLQETLLYEILGDKNLVLGSVDRGINVIRDRLRNKKVLIVIDDADNLDQLKQLAGEPDWFGLGSRVIITTRDEHLLVAHGVERLYKVKELCPDDALMLFSWNAFRNPHPSEDHLEVSLRAVRYAQGLPLALVVLGAFLYGRSIREWESELDRLKKIPNKQIYEVLKISFDGLEYHEKTIFLDIACFFKGQEKDYVIKILDACDVNPDIGIQVLIEKSLIYIENNKIQMHELLQSMGRQIVHQESPNIPGRRSRLWFHEDVLHVLTENIGSCEIEGIILDLPKAEKLCLSADTFTKMKRLRILIVHNVHVFGVLENLPNELRWLEWPECPIESMPSTFHARKLVVLNMQRSCIRQLGEGFMLKDYSYLKHIDFRDCEFLTETPDFSTILNLERLNLEGCTSLVKIHNSIGCLDKLVFLSLEFCSNLKSLSSSLRLRSLQTLLLTGCSKLEKFPNIEDRMTSVERVCLNETAIEELPSSIENLVGLQVLTLSFCRNLSSIPSSIYMLQHLKHLLLEGCSNLKNFPENVGNERQPIFSMVSLKLNYGSKWFPRLTCLDLKNCNLLEVDFLMNPDCFSMLKDLDLSGNSFFRLPTSICSFKKLRRLKLVNCKWLREIPQLPPSIKCIGARDCISLERFSQLTRVFKISKAERLKRLHDLDFSNCHKLAENPLSSLTSIALANTSLDEDGDVLDANSDGFCENFRIEVFLPGSEIPDWMSYYSDESYLSFLVPSHMYGEIIAVVLCTILSLEDDVTANISREVFINGQTVISFSRQFFSLESDHMWLYYLPCRMIQGFNSLQNDWSRFEVSFRILGAPMNATLKGCGVHLVYKNGEKVNFPSLIYGNEDDHDTSLSTYNESINFSETCTSLSLDLMRSCSDGGEFEEYQQSSLKWQHQPLRLDSSEVPTVTLSSPMVQLIHQDSFNGLNGFLRRKRKLEECEDHDPSSSGNKHQKFRFTGSSQGLSLTDRNELHLSLALSLQITGGPVTPDPSGIE</sequence>
<dbReference type="InterPro" id="IPR044974">
    <property type="entry name" value="Disease_R_plants"/>
</dbReference>
<dbReference type="GO" id="GO:0007165">
    <property type="term" value="P:signal transduction"/>
    <property type="evidence" value="ECO:0007669"/>
    <property type="project" value="InterPro"/>
</dbReference>
<feature type="domain" description="TIR" evidence="8">
    <location>
        <begin position="8"/>
        <end position="173"/>
    </location>
</feature>
<dbReference type="FunCoup" id="A0A3N7ED12">
    <property type="interactions" value="114"/>
</dbReference>
<dbReference type="Pfam" id="PF01582">
    <property type="entry name" value="TIR"/>
    <property type="match status" value="1"/>
</dbReference>
<evidence type="ECO:0000313" key="9">
    <source>
        <dbReference type="EMBL" id="RQO85563.1"/>
    </source>
</evidence>
<dbReference type="SUPFAM" id="SSF52540">
    <property type="entry name" value="P-loop containing nucleoside triphosphate hydrolases"/>
    <property type="match status" value="1"/>
</dbReference>
<evidence type="ECO:0000256" key="5">
    <source>
        <dbReference type="ARBA" id="ARBA00022821"/>
    </source>
</evidence>
<dbReference type="Pfam" id="PF23282">
    <property type="entry name" value="WHD_ROQ1"/>
    <property type="match status" value="1"/>
</dbReference>
<dbReference type="FunFam" id="3.40.50.10140:FF:000007">
    <property type="entry name" value="Disease resistance protein (TIR-NBS-LRR class)"/>
    <property type="match status" value="1"/>
</dbReference>
<dbReference type="AlphaFoldDB" id="A0A3N7ED12"/>
<dbReference type="SUPFAM" id="SSF52058">
    <property type="entry name" value="L domain-like"/>
    <property type="match status" value="1"/>
</dbReference>
<dbReference type="Pfam" id="PF20160">
    <property type="entry name" value="C-JID"/>
    <property type="match status" value="1"/>
</dbReference>
<dbReference type="InterPro" id="IPR042197">
    <property type="entry name" value="Apaf_helical"/>
</dbReference>
<dbReference type="InterPro" id="IPR035897">
    <property type="entry name" value="Toll_tir_struct_dom_sf"/>
</dbReference>
<dbReference type="Gene3D" id="3.40.50.10140">
    <property type="entry name" value="Toll/interleukin-1 receptor homology (TIR) domain"/>
    <property type="match status" value="1"/>
</dbReference>
<comment type="catalytic activity">
    <reaction evidence="7">
        <text>NAD(+) + H2O = ADP-D-ribose + nicotinamide + H(+)</text>
        <dbReference type="Rhea" id="RHEA:16301"/>
        <dbReference type="ChEBI" id="CHEBI:15377"/>
        <dbReference type="ChEBI" id="CHEBI:15378"/>
        <dbReference type="ChEBI" id="CHEBI:17154"/>
        <dbReference type="ChEBI" id="CHEBI:57540"/>
        <dbReference type="ChEBI" id="CHEBI:57967"/>
        <dbReference type="EC" id="3.2.2.6"/>
    </reaction>
    <physiologicalReaction direction="left-to-right" evidence="7">
        <dbReference type="Rhea" id="RHEA:16302"/>
    </physiologicalReaction>
</comment>
<dbReference type="InterPro" id="IPR045344">
    <property type="entry name" value="C-JID"/>
</dbReference>
<keyword evidence="3" id="KW-0677">Repeat</keyword>
<reference evidence="9 10" key="1">
    <citation type="journal article" date="2006" name="Science">
        <title>The genome of black cottonwood, Populus trichocarpa (Torr. &amp; Gray).</title>
        <authorList>
            <person name="Tuskan G.A."/>
            <person name="Difazio S."/>
            <person name="Jansson S."/>
            <person name="Bohlmann J."/>
            <person name="Grigoriev I."/>
            <person name="Hellsten U."/>
            <person name="Putnam N."/>
            <person name="Ralph S."/>
            <person name="Rombauts S."/>
            <person name="Salamov A."/>
            <person name="Schein J."/>
            <person name="Sterck L."/>
            <person name="Aerts A."/>
            <person name="Bhalerao R.R."/>
            <person name="Bhalerao R.P."/>
            <person name="Blaudez D."/>
            <person name="Boerjan W."/>
            <person name="Brun A."/>
            <person name="Brunner A."/>
            <person name="Busov V."/>
            <person name="Campbell M."/>
            <person name="Carlson J."/>
            <person name="Chalot M."/>
            <person name="Chapman J."/>
            <person name="Chen G.L."/>
            <person name="Cooper D."/>
            <person name="Coutinho P.M."/>
            <person name="Couturier J."/>
            <person name="Covert S."/>
            <person name="Cronk Q."/>
            <person name="Cunningham R."/>
            <person name="Davis J."/>
            <person name="Degroeve S."/>
            <person name="Dejardin A."/>
            <person name="Depamphilis C."/>
            <person name="Detter J."/>
            <person name="Dirks B."/>
            <person name="Dubchak I."/>
            <person name="Duplessis S."/>
            <person name="Ehlting J."/>
            <person name="Ellis B."/>
            <person name="Gendler K."/>
            <person name="Goodstein D."/>
            <person name="Gribskov M."/>
            <person name="Grimwood J."/>
            <person name="Groover A."/>
            <person name="Gunter L."/>
            <person name="Hamberger B."/>
            <person name="Heinze B."/>
            <person name="Helariutta Y."/>
            <person name="Henrissat B."/>
            <person name="Holligan D."/>
            <person name="Holt R."/>
            <person name="Huang W."/>
            <person name="Islam-Faridi N."/>
            <person name="Jones S."/>
            <person name="Jones-Rhoades M."/>
            <person name="Jorgensen R."/>
            <person name="Joshi C."/>
            <person name="Kangasjarvi J."/>
            <person name="Karlsson J."/>
            <person name="Kelleher C."/>
            <person name="Kirkpatrick R."/>
            <person name="Kirst M."/>
            <person name="Kohler A."/>
            <person name="Kalluri U."/>
            <person name="Larimer F."/>
            <person name="Leebens-Mack J."/>
            <person name="Leple J.C."/>
            <person name="Locascio P."/>
            <person name="Lou Y."/>
            <person name="Lucas S."/>
            <person name="Martin F."/>
            <person name="Montanini B."/>
            <person name="Napoli C."/>
            <person name="Nelson D.R."/>
            <person name="Nelson C."/>
            <person name="Nieminen K."/>
            <person name="Nilsson O."/>
            <person name="Pereda V."/>
            <person name="Peter G."/>
            <person name="Philippe R."/>
            <person name="Pilate G."/>
            <person name="Poliakov A."/>
            <person name="Razumovskaya J."/>
            <person name="Richardson P."/>
            <person name="Rinaldi C."/>
            <person name="Ritland K."/>
            <person name="Rouze P."/>
            <person name="Ryaboy D."/>
            <person name="Schmutz J."/>
            <person name="Schrader J."/>
            <person name="Segerman B."/>
            <person name="Shin H."/>
            <person name="Siddiqui A."/>
            <person name="Sterky F."/>
            <person name="Terry A."/>
            <person name="Tsai C.J."/>
            <person name="Uberbacher E."/>
            <person name="Unneberg P."/>
            <person name="Vahala J."/>
            <person name="Wall K."/>
            <person name="Wessler S."/>
            <person name="Yang G."/>
            <person name="Yin T."/>
            <person name="Douglas C."/>
            <person name="Marra M."/>
            <person name="Sandberg G."/>
            <person name="Van de Peer Y."/>
            <person name="Rokhsar D."/>
        </authorList>
    </citation>
    <scope>NUCLEOTIDE SEQUENCE [LARGE SCALE GENOMIC DNA]</scope>
    <source>
        <strain evidence="10">cv. Nisqually</strain>
    </source>
</reference>
<evidence type="ECO:0000256" key="6">
    <source>
        <dbReference type="ARBA" id="ARBA00023027"/>
    </source>
</evidence>
<gene>
    <name evidence="9" type="ORF">POPTR_001G307300</name>
</gene>
<evidence type="ECO:0000256" key="1">
    <source>
        <dbReference type="ARBA" id="ARBA00011982"/>
    </source>
</evidence>